<dbReference type="InterPro" id="IPR026877">
    <property type="entry name" value="DXPR_C"/>
</dbReference>
<feature type="binding site" evidence="9">
    <location>
        <position position="218"/>
    </location>
    <ligand>
        <name>1-deoxy-D-xylulose 5-phosphate</name>
        <dbReference type="ChEBI" id="CHEBI:57792"/>
    </ligand>
</feature>
<evidence type="ECO:0000313" key="14">
    <source>
        <dbReference type="EMBL" id="MFC0082489.1"/>
    </source>
</evidence>
<evidence type="ECO:0000256" key="5">
    <source>
        <dbReference type="ARBA" id="ARBA00023002"/>
    </source>
</evidence>
<keyword evidence="4 9" id="KW-0521">NADP</keyword>
<proteinExistence type="inferred from homology"/>
<dbReference type="RefSeq" id="WP_377790086.1">
    <property type="nucleotide sequence ID" value="NZ_JBHLYQ010000108.1"/>
</dbReference>
<feature type="binding site" evidence="9">
    <location>
        <position position="171"/>
    </location>
    <ligand>
        <name>Mn(2+)</name>
        <dbReference type="ChEBI" id="CHEBI:29035"/>
    </ligand>
</feature>
<feature type="binding site" evidence="9">
    <location>
        <position position="36"/>
    </location>
    <ligand>
        <name>NADPH</name>
        <dbReference type="ChEBI" id="CHEBI:57783"/>
    </ligand>
</feature>
<comment type="catalytic activity">
    <reaction evidence="8">
        <text>2-C-methyl-D-erythritol 4-phosphate + NADP(+) = 1-deoxy-D-xylulose 5-phosphate + NADPH + H(+)</text>
        <dbReference type="Rhea" id="RHEA:13717"/>
        <dbReference type="ChEBI" id="CHEBI:15378"/>
        <dbReference type="ChEBI" id="CHEBI:57783"/>
        <dbReference type="ChEBI" id="CHEBI:57792"/>
        <dbReference type="ChEBI" id="CHEBI:58262"/>
        <dbReference type="ChEBI" id="CHEBI:58349"/>
        <dbReference type="EC" id="1.1.1.267"/>
    </reaction>
    <physiologicalReaction direction="right-to-left" evidence="8">
        <dbReference type="Rhea" id="RHEA:13719"/>
    </physiologicalReaction>
</comment>
<organism evidence="14 15">
    <name type="scientific">Aciditerrimonas ferrireducens</name>
    <dbReference type="NCBI Taxonomy" id="667306"/>
    <lineage>
        <taxon>Bacteria</taxon>
        <taxon>Bacillati</taxon>
        <taxon>Actinomycetota</taxon>
        <taxon>Acidimicrobiia</taxon>
        <taxon>Acidimicrobiales</taxon>
        <taxon>Acidimicrobiaceae</taxon>
        <taxon>Aciditerrimonas</taxon>
    </lineage>
</organism>
<keyword evidence="5 9" id="KW-0560">Oxidoreductase</keyword>
<evidence type="ECO:0000256" key="10">
    <source>
        <dbReference type="SAM" id="MobiDB-lite"/>
    </source>
</evidence>
<feature type="binding site" evidence="9">
    <location>
        <position position="144"/>
    </location>
    <ligand>
        <name>1-deoxy-D-xylulose 5-phosphate</name>
        <dbReference type="ChEBI" id="CHEBI:57792"/>
    </ligand>
</feature>
<feature type="binding site" evidence="9">
    <location>
        <position position="195"/>
    </location>
    <ligand>
        <name>1-deoxy-D-xylulose 5-phosphate</name>
        <dbReference type="ChEBI" id="CHEBI:57792"/>
    </ligand>
</feature>
<keyword evidence="9" id="KW-0460">Magnesium</keyword>
<dbReference type="Pfam" id="PF02670">
    <property type="entry name" value="DXP_reductoisom"/>
    <property type="match status" value="1"/>
</dbReference>
<comment type="pathway">
    <text evidence="1 9">Isoprenoid biosynthesis; isopentenyl diphosphate biosynthesis via DXP pathway; isopentenyl diphosphate from 1-deoxy-D-xylulose 5-phosphate: step 1/6.</text>
</comment>
<evidence type="ECO:0000256" key="7">
    <source>
        <dbReference type="ARBA" id="ARBA00023229"/>
    </source>
</evidence>
<comment type="function">
    <text evidence="9">Catalyzes the NADPH-dependent rearrangement and reduction of 1-deoxy-D-xylulose-5-phosphate (DXP) to 2-C-methyl-D-erythritol 4-phosphate (MEP).</text>
</comment>
<keyword evidence="3 9" id="KW-0479">Metal-binding</keyword>
<feature type="binding site" evidence="9">
    <location>
        <position position="237"/>
    </location>
    <ligand>
        <name>1-deoxy-D-xylulose 5-phosphate</name>
        <dbReference type="ChEBI" id="CHEBI:57792"/>
    </ligand>
</feature>
<reference evidence="14 15" key="1">
    <citation type="submission" date="2024-09" db="EMBL/GenBank/DDBJ databases">
        <authorList>
            <person name="Sun Q."/>
            <person name="Mori K."/>
        </authorList>
    </citation>
    <scope>NUCLEOTIDE SEQUENCE [LARGE SCALE GENOMIC DNA]</scope>
    <source>
        <strain evidence="14 15">JCM 15389</strain>
    </source>
</reference>
<dbReference type="SUPFAM" id="SSF55347">
    <property type="entry name" value="Glyceraldehyde-3-phosphate dehydrogenase-like, C-terminal domain"/>
    <property type="match status" value="1"/>
</dbReference>
<dbReference type="InterPro" id="IPR013512">
    <property type="entry name" value="DXP_reductoisomerase_N"/>
</dbReference>
<dbReference type="InterPro" id="IPR003821">
    <property type="entry name" value="DXP_reductoisomerase"/>
</dbReference>
<evidence type="ECO:0000256" key="3">
    <source>
        <dbReference type="ARBA" id="ARBA00022723"/>
    </source>
</evidence>
<dbReference type="Proteomes" id="UP001589788">
    <property type="component" value="Unassembled WGS sequence"/>
</dbReference>
<feature type="binding site" evidence="9">
    <location>
        <position position="169"/>
    </location>
    <ligand>
        <name>Mn(2+)</name>
        <dbReference type="ChEBI" id="CHEBI:29035"/>
    </ligand>
</feature>
<dbReference type="EC" id="1.1.1.267" evidence="9"/>
<feature type="binding site" evidence="9">
    <location>
        <position position="224"/>
    </location>
    <ligand>
        <name>NADPH</name>
        <dbReference type="ChEBI" id="CHEBI:57783"/>
    </ligand>
</feature>
<dbReference type="Gene3D" id="1.10.1740.10">
    <property type="match status" value="1"/>
</dbReference>
<evidence type="ECO:0000256" key="4">
    <source>
        <dbReference type="ARBA" id="ARBA00022857"/>
    </source>
</evidence>
<dbReference type="SUPFAM" id="SSF69055">
    <property type="entry name" value="1-deoxy-D-xylulose-5-phosphate reductoisomerase, C-terminal domain"/>
    <property type="match status" value="1"/>
</dbReference>
<dbReference type="PIRSF" id="PIRSF006205">
    <property type="entry name" value="Dxp_reductismrs"/>
    <property type="match status" value="1"/>
</dbReference>
<feature type="binding site" evidence="9">
    <location>
        <position position="34"/>
    </location>
    <ligand>
        <name>NADPH</name>
        <dbReference type="ChEBI" id="CHEBI:57783"/>
    </ligand>
</feature>
<evidence type="ECO:0000256" key="2">
    <source>
        <dbReference type="ARBA" id="ARBA00006825"/>
    </source>
</evidence>
<comment type="caution">
    <text evidence="14">The sequence shown here is derived from an EMBL/GenBank/DDBJ whole genome shotgun (WGS) entry which is preliminary data.</text>
</comment>
<protein>
    <recommendedName>
        <fullName evidence="9">1-deoxy-D-xylulose 5-phosphate reductoisomerase</fullName>
        <shortName evidence="9">DXP reductoisomerase</shortName>
        <ecNumber evidence="9">1.1.1.267</ecNumber>
    </recommendedName>
    <alternativeName>
        <fullName evidence="9">1-deoxyxylulose-5-phosphate reductoisomerase</fullName>
    </alternativeName>
    <alternativeName>
        <fullName evidence="9">2-C-methyl-D-erythritol 4-phosphate synthase</fullName>
    </alternativeName>
</protein>
<feature type="binding site" evidence="9">
    <location>
        <position position="143"/>
    </location>
    <ligand>
        <name>NADPH</name>
        <dbReference type="ChEBI" id="CHEBI:57783"/>
    </ligand>
</feature>
<accession>A0ABV6C470</accession>
<comment type="cofactor">
    <cofactor evidence="9">
        <name>Mg(2+)</name>
        <dbReference type="ChEBI" id="CHEBI:18420"/>
    </cofactor>
    <cofactor evidence="9">
        <name>Mn(2+)</name>
        <dbReference type="ChEBI" id="CHEBI:29035"/>
    </cofactor>
</comment>
<feature type="binding site" evidence="9">
    <location>
        <position position="240"/>
    </location>
    <ligand>
        <name>1-deoxy-D-xylulose 5-phosphate</name>
        <dbReference type="ChEBI" id="CHEBI:57792"/>
    </ligand>
</feature>
<feature type="binding site" evidence="9">
    <location>
        <position position="171"/>
    </location>
    <ligand>
        <name>1-deoxy-D-xylulose 5-phosphate</name>
        <dbReference type="ChEBI" id="CHEBI:57792"/>
    </ligand>
</feature>
<dbReference type="HAMAP" id="MF_00183">
    <property type="entry name" value="DXP_reductoisom"/>
    <property type="match status" value="1"/>
</dbReference>
<sequence length="409" mass="42405">MSVDGLPRGACPDDAPADEPSGPAVTVALLGSTGSIGTQAVEVVGAVPGRFEVVALAAGGRDPALLLEQARTLRPSLVVVGDPAAASAVGAGLPKGCELAVGPEGLAVAAERADVVLNAVVGFAGLPATLAALRAGRRLALANKQSLVAGGPVVQQVWDGSGAEVVPVDSEHCALHQCLRAGRPAEVAKLVLTASGGPFRGRSAAELADVGPADALAHPTWQMGPQNTVDSSTLMNKGLEVIEAHQLFGVPYDHIEVVVHPQSVIHSMVEFCDGSTMAQLSRPDMRLPIGYALGYPARLPRPFGPIDWRDLRRLDFELPDRQVFRCLALAEQAGRAGGVAPAWLVAANEVAVAAFLAGRLPWLGIAEVVESCLERCEPGNPQSVEEIVEADRQARGEAERVVAARERAA</sequence>
<feature type="binding site" evidence="9">
    <location>
        <position position="231"/>
    </location>
    <ligand>
        <name>1-deoxy-D-xylulose 5-phosphate</name>
        <dbReference type="ChEBI" id="CHEBI:57792"/>
    </ligand>
</feature>
<dbReference type="PANTHER" id="PTHR30525:SF0">
    <property type="entry name" value="1-DEOXY-D-XYLULOSE 5-PHOSPHATE REDUCTOISOMERASE, CHLOROPLASTIC"/>
    <property type="match status" value="1"/>
</dbReference>
<keyword evidence="15" id="KW-1185">Reference proteome</keyword>
<dbReference type="NCBIfam" id="TIGR00243">
    <property type="entry name" value="Dxr"/>
    <property type="match status" value="1"/>
</dbReference>
<dbReference type="Pfam" id="PF08436">
    <property type="entry name" value="DXP_redisom_C"/>
    <property type="match status" value="1"/>
</dbReference>
<keyword evidence="6 9" id="KW-0464">Manganese</keyword>
<feature type="region of interest" description="Disordered" evidence="10">
    <location>
        <begin position="1"/>
        <end position="22"/>
    </location>
</feature>
<feature type="domain" description="DXP reductoisomerase C-terminal" evidence="13">
    <location>
        <begin position="280"/>
        <end position="395"/>
    </location>
</feature>
<feature type="binding site" evidence="9">
    <location>
        <position position="170"/>
    </location>
    <ligand>
        <name>1-deoxy-D-xylulose 5-phosphate</name>
        <dbReference type="ChEBI" id="CHEBI:57792"/>
    </ligand>
</feature>
<feature type="domain" description="1-deoxy-D-xylulose 5-phosphate reductoisomerase C-terminal" evidence="12">
    <location>
        <begin position="165"/>
        <end position="248"/>
    </location>
</feature>
<comment type="caution">
    <text evidence="9">Lacks conserved residue(s) required for the propagation of feature annotation.</text>
</comment>
<evidence type="ECO:0000259" key="12">
    <source>
        <dbReference type="Pfam" id="PF08436"/>
    </source>
</evidence>
<keyword evidence="7 9" id="KW-0414">Isoprene biosynthesis</keyword>
<comment type="similarity">
    <text evidence="2 9">Belongs to the DXR family.</text>
</comment>
<evidence type="ECO:0000256" key="9">
    <source>
        <dbReference type="HAMAP-Rule" id="MF_00183"/>
    </source>
</evidence>
<dbReference type="InterPro" id="IPR036169">
    <property type="entry name" value="DXPR_C_sf"/>
</dbReference>
<feature type="binding site" evidence="9">
    <location>
        <position position="236"/>
    </location>
    <ligand>
        <name>1-deoxy-D-xylulose 5-phosphate</name>
        <dbReference type="ChEBI" id="CHEBI:57792"/>
    </ligand>
</feature>
<dbReference type="SUPFAM" id="SSF51735">
    <property type="entry name" value="NAD(P)-binding Rossmann-fold domains"/>
    <property type="match status" value="1"/>
</dbReference>
<feature type="binding site" evidence="9">
    <location>
        <position position="33"/>
    </location>
    <ligand>
        <name>NADPH</name>
        <dbReference type="ChEBI" id="CHEBI:57783"/>
    </ligand>
</feature>
<dbReference type="InterPro" id="IPR036291">
    <property type="entry name" value="NAD(P)-bd_dom_sf"/>
</dbReference>
<feature type="binding site" evidence="9">
    <location>
        <position position="240"/>
    </location>
    <ligand>
        <name>Mn(2+)</name>
        <dbReference type="ChEBI" id="CHEBI:29035"/>
    </ligand>
</feature>
<dbReference type="Gene3D" id="3.40.50.720">
    <property type="entry name" value="NAD(P)-binding Rossmann-like Domain"/>
    <property type="match status" value="1"/>
</dbReference>
<dbReference type="Pfam" id="PF13288">
    <property type="entry name" value="DXPR_C"/>
    <property type="match status" value="1"/>
</dbReference>
<evidence type="ECO:0000256" key="1">
    <source>
        <dbReference type="ARBA" id="ARBA00005094"/>
    </source>
</evidence>
<name>A0ABV6C470_9ACTN</name>
<dbReference type="EMBL" id="JBHLYQ010000108">
    <property type="protein sequence ID" value="MFC0082489.1"/>
    <property type="molecule type" value="Genomic_DNA"/>
</dbReference>
<dbReference type="InterPro" id="IPR013644">
    <property type="entry name" value="DXP_reductoisomerase_C"/>
</dbReference>
<feature type="domain" description="1-deoxy-D-xylulose 5-phosphate reductoisomerase N-terminal" evidence="11">
    <location>
        <begin position="27"/>
        <end position="151"/>
    </location>
</feature>
<feature type="binding site" evidence="9">
    <location>
        <position position="35"/>
    </location>
    <ligand>
        <name>NADPH</name>
        <dbReference type="ChEBI" id="CHEBI:57783"/>
    </ligand>
</feature>
<evidence type="ECO:0000313" key="15">
    <source>
        <dbReference type="Proteomes" id="UP001589788"/>
    </source>
</evidence>
<dbReference type="GO" id="GO:0030604">
    <property type="term" value="F:1-deoxy-D-xylulose-5-phosphate reductoisomerase activity"/>
    <property type="evidence" value="ECO:0007669"/>
    <property type="project" value="UniProtKB-EC"/>
</dbReference>
<feature type="binding site" evidence="9">
    <location>
        <position position="59"/>
    </location>
    <ligand>
        <name>NADPH</name>
        <dbReference type="ChEBI" id="CHEBI:57783"/>
    </ligand>
</feature>
<evidence type="ECO:0000259" key="11">
    <source>
        <dbReference type="Pfam" id="PF02670"/>
    </source>
</evidence>
<dbReference type="PANTHER" id="PTHR30525">
    <property type="entry name" value="1-DEOXY-D-XYLULOSE 5-PHOSPHATE REDUCTOISOMERASE"/>
    <property type="match status" value="1"/>
</dbReference>
<evidence type="ECO:0000256" key="6">
    <source>
        <dbReference type="ARBA" id="ARBA00023211"/>
    </source>
</evidence>
<evidence type="ECO:0000256" key="8">
    <source>
        <dbReference type="ARBA" id="ARBA00048543"/>
    </source>
</evidence>
<gene>
    <name evidence="9 14" type="primary">dxr</name>
    <name evidence="14" type="ORF">ACFFRE_10145</name>
</gene>
<evidence type="ECO:0000259" key="13">
    <source>
        <dbReference type="Pfam" id="PF13288"/>
    </source>
</evidence>